<gene>
    <name evidence="1" type="ORF">TCM_003832</name>
</gene>
<dbReference type="AlphaFoldDB" id="A0A061DN97"/>
<name>A0A061DN97_THECC</name>
<accession>A0A061DN97</accession>
<dbReference type="HOGENOM" id="CLU_2337761_0_0_1"/>
<evidence type="ECO:0000313" key="2">
    <source>
        <dbReference type="Proteomes" id="UP000026915"/>
    </source>
</evidence>
<dbReference type="EMBL" id="CM001879">
    <property type="protein sequence ID" value="EOX94264.1"/>
    <property type="molecule type" value="Genomic_DNA"/>
</dbReference>
<evidence type="ECO:0000313" key="1">
    <source>
        <dbReference type="EMBL" id="EOX94264.1"/>
    </source>
</evidence>
<organism evidence="1 2">
    <name type="scientific">Theobroma cacao</name>
    <name type="common">Cacao</name>
    <name type="synonym">Cocoa</name>
    <dbReference type="NCBI Taxonomy" id="3641"/>
    <lineage>
        <taxon>Eukaryota</taxon>
        <taxon>Viridiplantae</taxon>
        <taxon>Streptophyta</taxon>
        <taxon>Embryophyta</taxon>
        <taxon>Tracheophyta</taxon>
        <taxon>Spermatophyta</taxon>
        <taxon>Magnoliopsida</taxon>
        <taxon>eudicotyledons</taxon>
        <taxon>Gunneridae</taxon>
        <taxon>Pentapetalae</taxon>
        <taxon>rosids</taxon>
        <taxon>malvids</taxon>
        <taxon>Malvales</taxon>
        <taxon>Malvaceae</taxon>
        <taxon>Byttnerioideae</taxon>
        <taxon>Theobroma</taxon>
    </lineage>
</organism>
<reference evidence="1 2" key="1">
    <citation type="journal article" date="2013" name="Genome Biol.">
        <title>The genome sequence of the most widely cultivated cacao type and its use to identify candidate genes regulating pod color.</title>
        <authorList>
            <person name="Motamayor J.C."/>
            <person name="Mockaitis K."/>
            <person name="Schmutz J."/>
            <person name="Haiminen N."/>
            <person name="Iii D.L."/>
            <person name="Cornejo O."/>
            <person name="Findley S.D."/>
            <person name="Zheng P."/>
            <person name="Utro F."/>
            <person name="Royaert S."/>
            <person name="Saski C."/>
            <person name="Jenkins J."/>
            <person name="Podicheti R."/>
            <person name="Zhao M."/>
            <person name="Scheffler B.E."/>
            <person name="Stack J.C."/>
            <person name="Feltus F.A."/>
            <person name="Mustiga G.M."/>
            <person name="Amores F."/>
            <person name="Phillips W."/>
            <person name="Marelli J.P."/>
            <person name="May G.D."/>
            <person name="Shapiro H."/>
            <person name="Ma J."/>
            <person name="Bustamante C.D."/>
            <person name="Schnell R.J."/>
            <person name="Main D."/>
            <person name="Gilbert D."/>
            <person name="Parida L."/>
            <person name="Kuhn D.N."/>
        </authorList>
    </citation>
    <scope>NUCLEOTIDE SEQUENCE [LARGE SCALE GENOMIC DNA]</scope>
    <source>
        <strain evidence="2">cv. Matina 1-6</strain>
    </source>
</reference>
<dbReference type="Proteomes" id="UP000026915">
    <property type="component" value="Chromosome 1"/>
</dbReference>
<sequence>MEWSFRMLLRGSGSTRDYDAHLFESLVSFSMLTLLHGGELRFLYIYPYFNKSFQCLLNNHELVYVVIHVDFFTCHTFWERSCFYTVIHILMANDVFND</sequence>
<protein>
    <submittedName>
        <fullName evidence="1">Uncharacterized protein</fullName>
    </submittedName>
</protein>
<keyword evidence="2" id="KW-1185">Reference proteome</keyword>
<dbReference type="Gramene" id="EOX94264">
    <property type="protein sequence ID" value="EOX94264"/>
    <property type="gene ID" value="TCM_003832"/>
</dbReference>
<proteinExistence type="predicted"/>
<dbReference type="InParanoid" id="A0A061DN97"/>